<protein>
    <submittedName>
        <fullName evidence="1">Uncharacterized protein</fullName>
    </submittedName>
</protein>
<organism evidence="1 2">
    <name type="scientific">Alienimonas californiensis</name>
    <dbReference type="NCBI Taxonomy" id="2527989"/>
    <lineage>
        <taxon>Bacteria</taxon>
        <taxon>Pseudomonadati</taxon>
        <taxon>Planctomycetota</taxon>
        <taxon>Planctomycetia</taxon>
        <taxon>Planctomycetales</taxon>
        <taxon>Planctomycetaceae</taxon>
        <taxon>Alienimonas</taxon>
    </lineage>
</organism>
<reference evidence="1 2" key="1">
    <citation type="submission" date="2019-02" db="EMBL/GenBank/DDBJ databases">
        <title>Deep-cultivation of Planctomycetes and their phenomic and genomic characterization uncovers novel biology.</title>
        <authorList>
            <person name="Wiegand S."/>
            <person name="Jogler M."/>
            <person name="Boedeker C."/>
            <person name="Pinto D."/>
            <person name="Vollmers J."/>
            <person name="Rivas-Marin E."/>
            <person name="Kohn T."/>
            <person name="Peeters S.H."/>
            <person name="Heuer A."/>
            <person name="Rast P."/>
            <person name="Oberbeckmann S."/>
            <person name="Bunk B."/>
            <person name="Jeske O."/>
            <person name="Meyerdierks A."/>
            <person name="Storesund J.E."/>
            <person name="Kallscheuer N."/>
            <person name="Luecker S."/>
            <person name="Lage O.M."/>
            <person name="Pohl T."/>
            <person name="Merkel B.J."/>
            <person name="Hornburger P."/>
            <person name="Mueller R.-W."/>
            <person name="Bruemmer F."/>
            <person name="Labrenz M."/>
            <person name="Spormann A.M."/>
            <person name="Op den Camp H."/>
            <person name="Overmann J."/>
            <person name="Amann R."/>
            <person name="Jetten M.S.M."/>
            <person name="Mascher T."/>
            <person name="Medema M.H."/>
            <person name="Devos D.P."/>
            <person name="Kaster A.-K."/>
            <person name="Ovreas L."/>
            <person name="Rohde M."/>
            <person name="Galperin M.Y."/>
            <person name="Jogler C."/>
        </authorList>
    </citation>
    <scope>NUCLEOTIDE SEQUENCE [LARGE SCALE GENOMIC DNA]</scope>
    <source>
        <strain evidence="1 2">CA12</strain>
    </source>
</reference>
<dbReference type="InterPro" id="IPR046479">
    <property type="entry name" value="DUF6800"/>
</dbReference>
<gene>
    <name evidence="1" type="ORF">CA12_39890</name>
</gene>
<dbReference type="RefSeq" id="WP_145360850.1">
    <property type="nucleotide sequence ID" value="NZ_CP036265.1"/>
</dbReference>
<dbReference type="EMBL" id="CP036265">
    <property type="protein sequence ID" value="QDT17854.1"/>
    <property type="molecule type" value="Genomic_DNA"/>
</dbReference>
<dbReference type="Pfam" id="PF20607">
    <property type="entry name" value="DUF6800"/>
    <property type="match status" value="1"/>
</dbReference>
<evidence type="ECO:0000313" key="1">
    <source>
        <dbReference type="EMBL" id="QDT17854.1"/>
    </source>
</evidence>
<name>A0A517PER5_9PLAN</name>
<evidence type="ECO:0000313" key="2">
    <source>
        <dbReference type="Proteomes" id="UP000318741"/>
    </source>
</evidence>
<keyword evidence="2" id="KW-1185">Reference proteome</keyword>
<dbReference type="AlphaFoldDB" id="A0A517PER5"/>
<accession>A0A517PER5</accession>
<dbReference type="Proteomes" id="UP000318741">
    <property type="component" value="Chromosome"/>
</dbReference>
<dbReference type="KEGG" id="acaf:CA12_39890"/>
<sequence>MPKPERQKELARRRHRKIKLKKLRVKYVAANSAEEKDEIFAKARRISPFVPRETFDEPFTRVSA</sequence>
<proteinExistence type="predicted"/>